<protein>
    <submittedName>
        <fullName evidence="1">Uncharacterized protein</fullName>
    </submittedName>
</protein>
<evidence type="ECO:0000313" key="1">
    <source>
        <dbReference type="EMBL" id="MPM91913.1"/>
    </source>
</evidence>
<accession>A0A645DTJ7</accession>
<gene>
    <name evidence="1" type="ORF">SDC9_139047</name>
</gene>
<dbReference type="AlphaFoldDB" id="A0A645DTJ7"/>
<proteinExistence type="predicted"/>
<dbReference type="EMBL" id="VSSQ01038913">
    <property type="protein sequence ID" value="MPM91913.1"/>
    <property type="molecule type" value="Genomic_DNA"/>
</dbReference>
<name>A0A645DTJ7_9ZZZZ</name>
<comment type="caution">
    <text evidence="1">The sequence shown here is derived from an EMBL/GenBank/DDBJ whole genome shotgun (WGS) entry which is preliminary data.</text>
</comment>
<sequence>MILIIGAAAGYGDVFVCMATALGSFVDFYGGRDLNLPGLSHHGNPGIGGFAGYMYLDFSWSFESSFKEESLFGIGSGCKCSFVFMCRGKADFELSPLCHAF</sequence>
<organism evidence="1">
    <name type="scientific">bioreactor metagenome</name>
    <dbReference type="NCBI Taxonomy" id="1076179"/>
    <lineage>
        <taxon>unclassified sequences</taxon>
        <taxon>metagenomes</taxon>
        <taxon>ecological metagenomes</taxon>
    </lineage>
</organism>
<reference evidence="1" key="1">
    <citation type="submission" date="2019-08" db="EMBL/GenBank/DDBJ databases">
        <authorList>
            <person name="Kucharzyk K."/>
            <person name="Murdoch R.W."/>
            <person name="Higgins S."/>
            <person name="Loffler F."/>
        </authorList>
    </citation>
    <scope>NUCLEOTIDE SEQUENCE</scope>
</reference>